<dbReference type="PANTHER" id="PTHR33490">
    <property type="entry name" value="BLR5614 PROTEIN-RELATED"/>
    <property type="match status" value="1"/>
</dbReference>
<dbReference type="STRING" id="92487.SAMN02745130_02258"/>
<dbReference type="SMART" id="SM00460">
    <property type="entry name" value="TGc"/>
    <property type="match status" value="1"/>
</dbReference>
<dbReference type="GO" id="GO:0008233">
    <property type="term" value="F:peptidase activity"/>
    <property type="evidence" value="ECO:0007669"/>
    <property type="project" value="UniProtKB-KW"/>
</dbReference>
<dbReference type="Pfam" id="PF01841">
    <property type="entry name" value="Transglut_core"/>
    <property type="match status" value="1"/>
</dbReference>
<dbReference type="OrthoDB" id="9804872at2"/>
<dbReference type="Pfam" id="PF21295">
    <property type="entry name" value="Bact_transglu_N_2"/>
    <property type="match status" value="1"/>
</dbReference>
<sequence>MSLIQVATKLDYKLESPTSFIFSLMPALNPHQIIQQENLILNPYLPYETFNTDNCGGRSLRLTVQSEFFSIDYAATLALQVNTADPYTLPETPYLQLPPEVLPYLNPSRYCESDRLGRFAYKTFANFPSSYARVAAVVDWVYQHIEYLPGTTNASSGACEVLLQRAGVCRDFAHLSISLCRSLGIPARYVSAYAPGLEPPSDFHGVFEAYLGGHWYCFDATRMAPLSSLVRISTARDAADASFATIIGKASLTNMQVSASNLSSQETVSAGLVISMS</sequence>
<proteinExistence type="predicted"/>
<name>A0A1T4WXY7_9GAMM</name>
<dbReference type="PANTHER" id="PTHR33490:SF12">
    <property type="entry name" value="BLL5557 PROTEIN"/>
    <property type="match status" value="1"/>
</dbReference>
<evidence type="ECO:0000259" key="1">
    <source>
        <dbReference type="SMART" id="SM00460"/>
    </source>
</evidence>
<gene>
    <name evidence="2" type="ORF">SAMN02745130_02258</name>
</gene>
<dbReference type="Proteomes" id="UP000190460">
    <property type="component" value="Unassembled WGS sequence"/>
</dbReference>
<dbReference type="Gene3D" id="2.60.40.2250">
    <property type="match status" value="1"/>
</dbReference>
<keyword evidence="2" id="KW-0378">Hydrolase</keyword>
<organism evidence="2 3">
    <name type="scientific">Thiothrix eikelboomii</name>
    <dbReference type="NCBI Taxonomy" id="92487"/>
    <lineage>
        <taxon>Bacteria</taxon>
        <taxon>Pseudomonadati</taxon>
        <taxon>Pseudomonadota</taxon>
        <taxon>Gammaproteobacteria</taxon>
        <taxon>Thiotrichales</taxon>
        <taxon>Thiotrichaceae</taxon>
        <taxon>Thiothrix</taxon>
    </lineage>
</organism>
<dbReference type="AlphaFoldDB" id="A0A1T4WXY7"/>
<protein>
    <submittedName>
        <fullName evidence="2">Transglutaminase-like enzyme, putative cysteine protease</fullName>
    </submittedName>
</protein>
<dbReference type="Gene3D" id="3.10.620.30">
    <property type="match status" value="1"/>
</dbReference>
<keyword evidence="2" id="KW-0645">Protease</keyword>
<keyword evidence="3" id="KW-1185">Reference proteome</keyword>
<dbReference type="InterPro" id="IPR002931">
    <property type="entry name" value="Transglutaminase-like"/>
</dbReference>
<dbReference type="RefSeq" id="WP_078922739.1">
    <property type="nucleotide sequence ID" value="NZ_FUYB01000010.1"/>
</dbReference>
<evidence type="ECO:0000313" key="2">
    <source>
        <dbReference type="EMBL" id="SKA82174.1"/>
    </source>
</evidence>
<feature type="domain" description="Transglutaminase-like" evidence="1">
    <location>
        <begin position="161"/>
        <end position="222"/>
    </location>
</feature>
<reference evidence="2 3" key="1">
    <citation type="submission" date="2017-02" db="EMBL/GenBank/DDBJ databases">
        <authorList>
            <person name="Peterson S.W."/>
        </authorList>
    </citation>
    <scope>NUCLEOTIDE SEQUENCE [LARGE SCALE GENOMIC DNA]</scope>
    <source>
        <strain evidence="2 3">ATCC 49788</strain>
    </source>
</reference>
<dbReference type="GO" id="GO:0006508">
    <property type="term" value="P:proteolysis"/>
    <property type="evidence" value="ECO:0007669"/>
    <property type="project" value="UniProtKB-KW"/>
</dbReference>
<evidence type="ECO:0000313" key="3">
    <source>
        <dbReference type="Proteomes" id="UP000190460"/>
    </source>
</evidence>
<dbReference type="InterPro" id="IPR048930">
    <property type="entry name" value="Bact_transglu_N_2"/>
</dbReference>
<dbReference type="EMBL" id="FUYB01000010">
    <property type="protein sequence ID" value="SKA82174.1"/>
    <property type="molecule type" value="Genomic_DNA"/>
</dbReference>
<accession>A0A1T4WXY7</accession>
<dbReference type="InterPro" id="IPR038765">
    <property type="entry name" value="Papain-like_cys_pep_sf"/>
</dbReference>
<dbReference type="SUPFAM" id="SSF54001">
    <property type="entry name" value="Cysteine proteinases"/>
    <property type="match status" value="1"/>
</dbReference>